<evidence type="ECO:0000313" key="2">
    <source>
        <dbReference type="EMBL" id="GGK17164.1"/>
    </source>
</evidence>
<dbReference type="Proteomes" id="UP000599009">
    <property type="component" value="Unassembled WGS sequence"/>
</dbReference>
<organism evidence="2 3">
    <name type="scientific">Luteimonas terricola</name>
    <dbReference type="NCBI Taxonomy" id="645597"/>
    <lineage>
        <taxon>Bacteria</taxon>
        <taxon>Pseudomonadati</taxon>
        <taxon>Pseudomonadota</taxon>
        <taxon>Gammaproteobacteria</taxon>
        <taxon>Lysobacterales</taxon>
        <taxon>Lysobacteraceae</taxon>
        <taxon>Luteimonas</taxon>
    </lineage>
</organism>
<accession>A0ABQ2EN24</accession>
<gene>
    <name evidence="2" type="ORF">GCM10011394_27940</name>
</gene>
<comment type="caution">
    <text evidence="2">The sequence shown here is derived from an EMBL/GenBank/DDBJ whole genome shotgun (WGS) entry which is preliminary data.</text>
</comment>
<reference evidence="3" key="1">
    <citation type="journal article" date="2019" name="Int. J. Syst. Evol. Microbiol.">
        <title>The Global Catalogue of Microorganisms (GCM) 10K type strain sequencing project: providing services to taxonomists for standard genome sequencing and annotation.</title>
        <authorList>
            <consortium name="The Broad Institute Genomics Platform"/>
            <consortium name="The Broad Institute Genome Sequencing Center for Infectious Disease"/>
            <person name="Wu L."/>
            <person name="Ma J."/>
        </authorList>
    </citation>
    <scope>NUCLEOTIDE SEQUENCE [LARGE SCALE GENOMIC DNA]</scope>
    <source>
        <strain evidence="3">CGMCC 1.8985</strain>
    </source>
</reference>
<sequence length="61" mass="6852">MEFAVYLLGVVFLGTFYYPLKAATGGGVWFVLAVVVYLIFVRLVGYGVKRLVLARRESPHE</sequence>
<dbReference type="EMBL" id="BMME01000004">
    <property type="protein sequence ID" value="GGK17164.1"/>
    <property type="molecule type" value="Genomic_DNA"/>
</dbReference>
<evidence type="ECO:0000313" key="3">
    <source>
        <dbReference type="Proteomes" id="UP000599009"/>
    </source>
</evidence>
<keyword evidence="1" id="KW-0812">Transmembrane</keyword>
<keyword evidence="1" id="KW-0472">Membrane</keyword>
<name>A0ABQ2EN24_9GAMM</name>
<keyword evidence="3" id="KW-1185">Reference proteome</keyword>
<protein>
    <submittedName>
        <fullName evidence="2">Uncharacterized protein</fullName>
    </submittedName>
</protein>
<feature type="transmembrane region" description="Helical" evidence="1">
    <location>
        <begin position="5"/>
        <end position="20"/>
    </location>
</feature>
<keyword evidence="1" id="KW-1133">Transmembrane helix</keyword>
<proteinExistence type="predicted"/>
<evidence type="ECO:0000256" key="1">
    <source>
        <dbReference type="SAM" id="Phobius"/>
    </source>
</evidence>
<feature type="transmembrane region" description="Helical" evidence="1">
    <location>
        <begin position="26"/>
        <end position="48"/>
    </location>
</feature>